<feature type="active site" description="Proton donor/acceptor" evidence="7">
    <location>
        <position position="336"/>
    </location>
</feature>
<evidence type="ECO:0000256" key="9">
    <source>
        <dbReference type="SAM" id="SignalP"/>
    </source>
</evidence>
<dbReference type="RefSeq" id="WP_345310984.1">
    <property type="nucleotide sequence ID" value="NZ_BAABLN010000014.1"/>
</dbReference>
<keyword evidence="4 7" id="KW-0573">Peptidoglycan synthesis</keyword>
<feature type="active site" description="Nucleophile" evidence="7">
    <location>
        <position position="355"/>
    </location>
</feature>
<evidence type="ECO:0000256" key="2">
    <source>
        <dbReference type="ARBA" id="ARBA00022679"/>
    </source>
</evidence>
<dbReference type="Proteomes" id="UP001501446">
    <property type="component" value="Unassembled WGS sequence"/>
</dbReference>
<dbReference type="CDD" id="cd16913">
    <property type="entry name" value="YkuD_like"/>
    <property type="match status" value="1"/>
</dbReference>
<reference evidence="12" key="1">
    <citation type="journal article" date="2019" name="Int. J. Syst. Evol. Microbiol.">
        <title>The Global Catalogue of Microorganisms (GCM) 10K type strain sequencing project: providing services to taxonomists for standard genome sequencing and annotation.</title>
        <authorList>
            <consortium name="The Broad Institute Genomics Platform"/>
            <consortium name="The Broad Institute Genome Sequencing Center for Infectious Disease"/>
            <person name="Wu L."/>
            <person name="Ma J."/>
        </authorList>
    </citation>
    <scope>NUCLEOTIDE SEQUENCE [LARGE SCALE GENOMIC DNA]</scope>
    <source>
        <strain evidence="12">JCM 18958</strain>
    </source>
</reference>
<dbReference type="InterPro" id="IPR041280">
    <property type="entry name" value="Big_10"/>
</dbReference>
<evidence type="ECO:0000256" key="8">
    <source>
        <dbReference type="SAM" id="MobiDB-lite"/>
    </source>
</evidence>
<protein>
    <submittedName>
        <fullName evidence="11">Ig-like domain-containing protein</fullName>
    </submittedName>
</protein>
<evidence type="ECO:0000313" key="12">
    <source>
        <dbReference type="Proteomes" id="UP001501446"/>
    </source>
</evidence>
<dbReference type="Pfam" id="PF17964">
    <property type="entry name" value="Big_10"/>
    <property type="match status" value="1"/>
</dbReference>
<evidence type="ECO:0000256" key="5">
    <source>
        <dbReference type="ARBA" id="ARBA00023315"/>
    </source>
</evidence>
<dbReference type="PANTHER" id="PTHR30582">
    <property type="entry name" value="L,D-TRANSPEPTIDASE"/>
    <property type="match status" value="1"/>
</dbReference>
<evidence type="ECO:0000256" key="1">
    <source>
        <dbReference type="ARBA" id="ARBA00004752"/>
    </source>
</evidence>
<keyword evidence="3 7" id="KW-0133">Cell shape</keyword>
<gene>
    <name evidence="11" type="ORF">GCM10025781_13360</name>
</gene>
<keyword evidence="6 7" id="KW-0961">Cell wall biogenesis/degradation</keyword>
<dbReference type="PROSITE" id="PS51257">
    <property type="entry name" value="PROKAR_LIPOPROTEIN"/>
    <property type="match status" value="1"/>
</dbReference>
<accession>A0ABP8WX27</accession>
<comment type="pathway">
    <text evidence="1 7">Cell wall biogenesis; peptidoglycan biosynthesis.</text>
</comment>
<name>A0ABP8WX27_9MICC</name>
<dbReference type="InterPro" id="IPR005490">
    <property type="entry name" value="LD_TPept_cat_dom"/>
</dbReference>
<evidence type="ECO:0000256" key="4">
    <source>
        <dbReference type="ARBA" id="ARBA00022984"/>
    </source>
</evidence>
<dbReference type="InterPro" id="IPR038063">
    <property type="entry name" value="Transpep_catalytic_dom"/>
</dbReference>
<keyword evidence="5" id="KW-0012">Acyltransferase</keyword>
<dbReference type="InterPro" id="IPR050979">
    <property type="entry name" value="LD-transpeptidase"/>
</dbReference>
<sequence length="411" mass="44025">MAPQPTRTSTWRSRALTGLAGFSVLALTACGTGSGSGGDGPAAGGASGAAASDAPATEPAVSVAPAADTTMVNPVDPVTVTADQGRLTDVSVVSDEGVEASGDMSEDETTWTSTKPLDFDAAYTVTYSAENNGRTSEGTSAFSTVDAAHEMDVRMNVRDGGTYGVWQIVEFDFSEPIQNKDEIEQAVSVNGGGDQDGAFRWYSDTKLRYRPAEPWAPDSKVKVAIELLGKDVGNGMIGNENQTVNFTTGPEHRAYVDNNTKTLVAFENGRKTGEWPVTLGNPDWPSTTGKKVIIEQAESYEFKPSSLNLSPGDPHYYEPFNASNVARLTWSGEFIHQALPSAMPVLGYANISHGCVGMPPEGAKYIFDTFRPGDMVEVVNTDYPQADPDDGFGDWNIPFDKYSDENWHGNW</sequence>
<feature type="signal peptide" evidence="9">
    <location>
        <begin position="1"/>
        <end position="28"/>
    </location>
</feature>
<keyword evidence="12" id="KW-1185">Reference proteome</keyword>
<dbReference type="PANTHER" id="PTHR30582:SF2">
    <property type="entry name" value="L,D-TRANSPEPTIDASE YCIB-RELATED"/>
    <property type="match status" value="1"/>
</dbReference>
<dbReference type="Gene3D" id="2.60.40.3710">
    <property type="match status" value="1"/>
</dbReference>
<dbReference type="Gene3D" id="2.60.40.3780">
    <property type="match status" value="1"/>
</dbReference>
<feature type="compositionally biased region" description="Gly residues" evidence="8">
    <location>
        <begin position="34"/>
        <end position="47"/>
    </location>
</feature>
<feature type="region of interest" description="Disordered" evidence="8">
    <location>
        <begin position="34"/>
        <end position="60"/>
    </location>
</feature>
<comment type="caution">
    <text evidence="11">The sequence shown here is derived from an EMBL/GenBank/DDBJ whole genome shotgun (WGS) entry which is preliminary data.</text>
</comment>
<evidence type="ECO:0000256" key="6">
    <source>
        <dbReference type="ARBA" id="ARBA00023316"/>
    </source>
</evidence>
<dbReference type="Gene3D" id="2.40.440.10">
    <property type="entry name" value="L,D-transpeptidase catalytic domain-like"/>
    <property type="match status" value="1"/>
</dbReference>
<keyword evidence="2" id="KW-0808">Transferase</keyword>
<evidence type="ECO:0000256" key="7">
    <source>
        <dbReference type="PROSITE-ProRule" id="PRU01373"/>
    </source>
</evidence>
<dbReference type="PROSITE" id="PS52029">
    <property type="entry name" value="LD_TPASE"/>
    <property type="match status" value="1"/>
</dbReference>
<evidence type="ECO:0000259" key="10">
    <source>
        <dbReference type="PROSITE" id="PS52029"/>
    </source>
</evidence>
<proteinExistence type="predicted"/>
<dbReference type="EMBL" id="BAABLN010000014">
    <property type="protein sequence ID" value="GAA4696784.1"/>
    <property type="molecule type" value="Genomic_DNA"/>
</dbReference>
<dbReference type="SUPFAM" id="SSF141523">
    <property type="entry name" value="L,D-transpeptidase catalytic domain-like"/>
    <property type="match status" value="1"/>
</dbReference>
<dbReference type="Pfam" id="PF03734">
    <property type="entry name" value="YkuD"/>
    <property type="match status" value="1"/>
</dbReference>
<organism evidence="11 12">
    <name type="scientific">Kocuria gwangalliensis</name>
    <dbReference type="NCBI Taxonomy" id="501592"/>
    <lineage>
        <taxon>Bacteria</taxon>
        <taxon>Bacillati</taxon>
        <taxon>Actinomycetota</taxon>
        <taxon>Actinomycetes</taxon>
        <taxon>Micrococcales</taxon>
        <taxon>Micrococcaceae</taxon>
        <taxon>Kocuria</taxon>
    </lineage>
</organism>
<keyword evidence="9" id="KW-0732">Signal</keyword>
<evidence type="ECO:0000256" key="3">
    <source>
        <dbReference type="ARBA" id="ARBA00022960"/>
    </source>
</evidence>
<feature type="domain" description="L,D-TPase catalytic" evidence="10">
    <location>
        <begin position="252"/>
        <end position="379"/>
    </location>
</feature>
<evidence type="ECO:0000313" key="11">
    <source>
        <dbReference type="EMBL" id="GAA4696784.1"/>
    </source>
</evidence>
<feature type="chain" id="PRO_5046100102" evidence="9">
    <location>
        <begin position="29"/>
        <end position="411"/>
    </location>
</feature>